<dbReference type="InterPro" id="IPR036514">
    <property type="entry name" value="SGNH_hydro_sf"/>
</dbReference>
<keyword evidence="4" id="KW-0325">Glycoprotein</keyword>
<dbReference type="Proteomes" id="UP001157418">
    <property type="component" value="Unassembled WGS sequence"/>
</dbReference>
<keyword evidence="3" id="KW-0378">Hydrolase</keyword>
<evidence type="ECO:0000313" key="5">
    <source>
        <dbReference type="EMBL" id="CAH1434035.1"/>
    </source>
</evidence>
<reference evidence="5 6" key="1">
    <citation type="submission" date="2022-01" db="EMBL/GenBank/DDBJ databases">
        <authorList>
            <person name="Xiong W."/>
            <person name="Schranz E."/>
        </authorList>
    </citation>
    <scope>NUCLEOTIDE SEQUENCE [LARGE SCALE GENOMIC DNA]</scope>
</reference>
<dbReference type="PANTHER" id="PTHR22835:SF631">
    <property type="entry name" value="SINAPINE ESTERASE"/>
    <property type="match status" value="1"/>
</dbReference>
<dbReference type="Gene3D" id="3.40.50.1110">
    <property type="entry name" value="SGNH hydrolase"/>
    <property type="match status" value="1"/>
</dbReference>
<protein>
    <recommendedName>
        <fullName evidence="7">GDSL esterase/lipase</fullName>
    </recommendedName>
</protein>
<dbReference type="PANTHER" id="PTHR22835">
    <property type="entry name" value="ZINC FINGER FYVE DOMAIN CONTAINING PROTEIN"/>
    <property type="match status" value="1"/>
</dbReference>
<dbReference type="InterPro" id="IPR001087">
    <property type="entry name" value="GDSL"/>
</dbReference>
<name>A0AAU9N4A6_9ASTR</name>
<evidence type="ECO:0000256" key="4">
    <source>
        <dbReference type="ARBA" id="ARBA00023180"/>
    </source>
</evidence>
<evidence type="ECO:0008006" key="7">
    <source>
        <dbReference type="Google" id="ProtNLM"/>
    </source>
</evidence>
<evidence type="ECO:0000313" key="6">
    <source>
        <dbReference type="Proteomes" id="UP001157418"/>
    </source>
</evidence>
<evidence type="ECO:0000256" key="1">
    <source>
        <dbReference type="ARBA" id="ARBA00008668"/>
    </source>
</evidence>
<dbReference type="CDD" id="cd01837">
    <property type="entry name" value="SGNH_plant_lipase_like"/>
    <property type="match status" value="1"/>
</dbReference>
<proteinExistence type="inferred from homology"/>
<evidence type="ECO:0000256" key="2">
    <source>
        <dbReference type="ARBA" id="ARBA00022729"/>
    </source>
</evidence>
<dbReference type="AlphaFoldDB" id="A0AAU9N4A6"/>
<keyword evidence="2" id="KW-0732">Signal</keyword>
<keyword evidence="6" id="KW-1185">Reference proteome</keyword>
<dbReference type="InterPro" id="IPR035669">
    <property type="entry name" value="SGNH_plant_lipase-like"/>
</dbReference>
<comment type="similarity">
    <text evidence="1">Belongs to the 'GDSL' lipolytic enzyme family.</text>
</comment>
<dbReference type="GO" id="GO:0016788">
    <property type="term" value="F:hydrolase activity, acting on ester bonds"/>
    <property type="evidence" value="ECO:0007669"/>
    <property type="project" value="InterPro"/>
</dbReference>
<organism evidence="5 6">
    <name type="scientific">Lactuca virosa</name>
    <dbReference type="NCBI Taxonomy" id="75947"/>
    <lineage>
        <taxon>Eukaryota</taxon>
        <taxon>Viridiplantae</taxon>
        <taxon>Streptophyta</taxon>
        <taxon>Embryophyta</taxon>
        <taxon>Tracheophyta</taxon>
        <taxon>Spermatophyta</taxon>
        <taxon>Magnoliopsida</taxon>
        <taxon>eudicotyledons</taxon>
        <taxon>Gunneridae</taxon>
        <taxon>Pentapetalae</taxon>
        <taxon>asterids</taxon>
        <taxon>campanulids</taxon>
        <taxon>Asterales</taxon>
        <taxon>Asteraceae</taxon>
        <taxon>Cichorioideae</taxon>
        <taxon>Cichorieae</taxon>
        <taxon>Lactucinae</taxon>
        <taxon>Lactuca</taxon>
    </lineage>
</organism>
<sequence length="506" mass="57405">MYVNGCYTTIFSFGDSLADTGNIKQIASISHTDVDALRWPYGKTFFHQPTGRASNGRLLIDFLAESLGLPLIPPFLHDKEDDKVVEFGQGLNYAVVAATALGTSFHEARGTVNAAANVSLGDQLTWFKQSLPFICSNASGSDCRNIIGRSLILMGEIGGTDYNNPIVDNKPIDELNSYVPLVIDTIISAINELINMGAQTLVVPGTFPIGCSGMILTSHFFEKEEEYDNRTGCLIKFNTLAEYHNELLQTKLNHLRELHPSVIIIYADYYNAAMQIIRSPDKFEQGSRFKGLCRKQEEISEGEREKRQEKSLKKRGDQMDEVWIDDRVEKISVMLKFIFDVSDCMILDPDEKILGKFFCDMMIDDEDLVDDCVNVSDEKILDDEFYPTDGFEGFRMKPNEHDDEFYPTFSGFAVSFVKDIKYMLEEEKMIMEPMENTTVSFLELATKDEKEDGLLLRMLTVEIHTTRHKQMMTGNKKLRKMMGEVKFQKYPLGKSLRLRGNVGNVI</sequence>
<comment type="caution">
    <text evidence="5">The sequence shown here is derived from an EMBL/GenBank/DDBJ whole genome shotgun (WGS) entry which is preliminary data.</text>
</comment>
<dbReference type="Pfam" id="PF00657">
    <property type="entry name" value="Lipase_GDSL"/>
    <property type="match status" value="1"/>
</dbReference>
<accession>A0AAU9N4A6</accession>
<dbReference type="EMBL" id="CAKMRJ010003334">
    <property type="protein sequence ID" value="CAH1434035.1"/>
    <property type="molecule type" value="Genomic_DNA"/>
</dbReference>
<gene>
    <name evidence="5" type="ORF">LVIROSA_LOCUS20586</name>
</gene>
<evidence type="ECO:0000256" key="3">
    <source>
        <dbReference type="ARBA" id="ARBA00022801"/>
    </source>
</evidence>